<evidence type="ECO:0000313" key="3">
    <source>
        <dbReference type="Proteomes" id="UP001516464"/>
    </source>
</evidence>
<keyword evidence="3" id="KW-1185">Reference proteome</keyword>
<dbReference type="SUPFAM" id="SSF160374">
    <property type="entry name" value="RplX-like"/>
    <property type="match status" value="1"/>
</dbReference>
<dbReference type="InterPro" id="IPR021138">
    <property type="entry name" value="Ribosomal_eL20_eukaryotes"/>
</dbReference>
<gene>
    <name evidence="2" type="primary">rpl18a</name>
    <name evidence="2" type="ORF">TCON_2616</name>
</gene>
<dbReference type="Proteomes" id="UP001516464">
    <property type="component" value="Unassembled WGS sequence"/>
</dbReference>
<sequence length="116" mass="13621">MVLDITECKEDNEAMKIKNYGIKFFYHSKRGTHNMYKEFRAISRVDAVQMLFSDMGSRYKVGSDSIFVIEIKELASDELIRTRVQEFAAEDVKFPKFFKKVSDTKLFVPVEEEVFN</sequence>
<protein>
    <submittedName>
        <fullName evidence="2">60S ribosomal protein L18a</fullName>
    </submittedName>
</protein>
<evidence type="ECO:0000259" key="1">
    <source>
        <dbReference type="Pfam" id="PF01775"/>
    </source>
</evidence>
<organism evidence="2 3">
    <name type="scientific">Astathelohania contejeani</name>
    <dbReference type="NCBI Taxonomy" id="164912"/>
    <lineage>
        <taxon>Eukaryota</taxon>
        <taxon>Fungi</taxon>
        <taxon>Fungi incertae sedis</taxon>
        <taxon>Microsporidia</taxon>
        <taxon>Astathelohaniidae</taxon>
        <taxon>Astathelohania</taxon>
    </lineage>
</organism>
<comment type="caution">
    <text evidence="2">The sequence shown here is derived from an EMBL/GenBank/DDBJ whole genome shotgun (WGS) entry which is preliminary data.</text>
</comment>
<dbReference type="EMBL" id="SBIQ01000400">
    <property type="protein sequence ID" value="KAF7678004.1"/>
    <property type="molecule type" value="Genomic_DNA"/>
</dbReference>
<reference evidence="2 3" key="1">
    <citation type="submission" date="2019-01" db="EMBL/GenBank/DDBJ databases">
        <title>Genomes sequencing and comparative genomics of infectious freshwater microsporidia, Cucumispora dikerogammari and Thelohania contejeani.</title>
        <authorList>
            <person name="Cormier A."/>
            <person name="Giraud I."/>
            <person name="Wattier R."/>
            <person name="Teixeira M."/>
            <person name="Grandjean F."/>
            <person name="Rigaud T."/>
            <person name="Cordaux R."/>
        </authorList>
    </citation>
    <scope>NUCLEOTIDE SEQUENCE [LARGE SCALE GENOMIC DNA]</scope>
    <source>
        <strain evidence="2">T1</strain>
        <tissue evidence="2">Spores</tissue>
    </source>
</reference>
<proteinExistence type="predicted"/>
<dbReference type="GO" id="GO:0005840">
    <property type="term" value="C:ribosome"/>
    <property type="evidence" value="ECO:0007669"/>
    <property type="project" value="UniProtKB-KW"/>
</dbReference>
<evidence type="ECO:0000313" key="2">
    <source>
        <dbReference type="EMBL" id="KAF7678004.1"/>
    </source>
</evidence>
<dbReference type="Pfam" id="PF01775">
    <property type="entry name" value="Ribosomal_L18A"/>
    <property type="match status" value="1"/>
</dbReference>
<accession>A0ABQ7HVI6</accession>
<dbReference type="InterPro" id="IPR023573">
    <property type="entry name" value="Ribosomal_eL20_dom"/>
</dbReference>
<keyword evidence="2" id="KW-0687">Ribonucleoprotein</keyword>
<dbReference type="PANTHER" id="PTHR10052">
    <property type="entry name" value="60S RIBOSOMAL PROTEIN L18A"/>
    <property type="match status" value="1"/>
</dbReference>
<name>A0ABQ7HVI6_9MICR</name>
<feature type="domain" description="Large ribosomal subunit protein eL20" evidence="1">
    <location>
        <begin position="29"/>
        <end position="72"/>
    </location>
</feature>
<dbReference type="Gene3D" id="3.10.20.10">
    <property type="match status" value="1"/>
</dbReference>
<keyword evidence="2" id="KW-0689">Ribosomal protein</keyword>